<proteinExistence type="inferred from homology"/>
<dbReference type="Proteomes" id="UP000694397">
    <property type="component" value="Chromosome 10"/>
</dbReference>
<dbReference type="InterPro" id="IPR036430">
    <property type="entry name" value="RNase_T2-like_sf"/>
</dbReference>
<dbReference type="GO" id="GO:0033897">
    <property type="term" value="F:ribonuclease T2 activity"/>
    <property type="evidence" value="ECO:0007669"/>
    <property type="project" value="InterPro"/>
</dbReference>
<sequence>EKLTMHNSFHLSPMNEYQRVFGHVASLNLTHHFKGHVKNEWIKHGSCAACKEGMNSPTRYFQVSLKLRRHFNIDKILNTAGIVPSCNNPYKVGFPLCTPVVKYDPSVTFTSCGREVWFQVKIYLYQNFTLGCHTYDQEKLRDAHTLWSSSSGHPCPQQGPVFYFPIKYEDPLHPCD</sequence>
<dbReference type="GeneTree" id="ENSGT00940000178011"/>
<reference evidence="3 4" key="1">
    <citation type="submission" date="2019-04" db="EMBL/GenBank/DDBJ databases">
        <authorList>
            <consortium name="Wellcome Sanger Institute Data Sharing"/>
        </authorList>
    </citation>
    <scope>NUCLEOTIDE SEQUENCE [LARGE SCALE GENOMIC DNA]</scope>
</reference>
<evidence type="ECO:0000313" key="3">
    <source>
        <dbReference type="Ensembl" id="ENSSFOP00015060398.1"/>
    </source>
</evidence>
<dbReference type="GO" id="GO:0006401">
    <property type="term" value="P:RNA catabolic process"/>
    <property type="evidence" value="ECO:0007669"/>
    <property type="project" value="TreeGrafter"/>
</dbReference>
<comment type="similarity">
    <text evidence="1 2">Belongs to the RNase T2 family.</text>
</comment>
<reference evidence="3" key="3">
    <citation type="submission" date="2025-09" db="UniProtKB">
        <authorList>
            <consortium name="Ensembl"/>
        </authorList>
    </citation>
    <scope>IDENTIFICATION</scope>
</reference>
<name>A0A8C9TZU2_SCLFO</name>
<dbReference type="Pfam" id="PF00445">
    <property type="entry name" value="Ribonuclease_T2"/>
    <property type="match status" value="1"/>
</dbReference>
<dbReference type="SUPFAM" id="SSF55895">
    <property type="entry name" value="Ribonuclease Rh-like"/>
    <property type="match status" value="1"/>
</dbReference>
<evidence type="ECO:0000256" key="2">
    <source>
        <dbReference type="RuleBase" id="RU004328"/>
    </source>
</evidence>
<dbReference type="GO" id="GO:0003723">
    <property type="term" value="F:RNA binding"/>
    <property type="evidence" value="ECO:0007669"/>
    <property type="project" value="InterPro"/>
</dbReference>
<accession>A0A8C9TZU2</accession>
<protein>
    <submittedName>
        <fullName evidence="3">Uncharacterized protein</fullName>
    </submittedName>
</protein>
<dbReference type="InterPro" id="IPR001568">
    <property type="entry name" value="RNase_T2-like"/>
</dbReference>
<dbReference type="OrthoDB" id="435754at2759"/>
<dbReference type="AlphaFoldDB" id="A0A8C9TZU2"/>
<dbReference type="GO" id="GO:0005576">
    <property type="term" value="C:extracellular region"/>
    <property type="evidence" value="ECO:0007669"/>
    <property type="project" value="TreeGrafter"/>
</dbReference>
<keyword evidence="4" id="KW-1185">Reference proteome</keyword>
<evidence type="ECO:0000256" key="1">
    <source>
        <dbReference type="ARBA" id="ARBA00007469"/>
    </source>
</evidence>
<dbReference type="Ensembl" id="ENSSFOT00015049800.1">
    <property type="protein sequence ID" value="ENSSFOP00015060398.1"/>
    <property type="gene ID" value="ENSSFOG00015028187.1"/>
</dbReference>
<dbReference type="PANTHER" id="PTHR11240:SF85">
    <property type="entry name" value="RIBONUCLEASE T2"/>
    <property type="match status" value="1"/>
</dbReference>
<organism evidence="3 4">
    <name type="scientific">Scleropages formosus</name>
    <name type="common">Asian bonytongue</name>
    <name type="synonym">Osteoglossum formosum</name>
    <dbReference type="NCBI Taxonomy" id="113540"/>
    <lineage>
        <taxon>Eukaryota</taxon>
        <taxon>Metazoa</taxon>
        <taxon>Chordata</taxon>
        <taxon>Craniata</taxon>
        <taxon>Vertebrata</taxon>
        <taxon>Euteleostomi</taxon>
        <taxon>Actinopterygii</taxon>
        <taxon>Neopterygii</taxon>
        <taxon>Teleostei</taxon>
        <taxon>Osteoglossocephala</taxon>
        <taxon>Osteoglossomorpha</taxon>
        <taxon>Osteoglossiformes</taxon>
        <taxon>Osteoglossidae</taxon>
        <taxon>Scleropages</taxon>
    </lineage>
</organism>
<dbReference type="PANTHER" id="PTHR11240">
    <property type="entry name" value="RIBONUCLEASE T2"/>
    <property type="match status" value="1"/>
</dbReference>
<dbReference type="Gene3D" id="3.90.730.10">
    <property type="entry name" value="Ribonuclease T2-like"/>
    <property type="match status" value="1"/>
</dbReference>
<evidence type="ECO:0000313" key="4">
    <source>
        <dbReference type="Proteomes" id="UP000694397"/>
    </source>
</evidence>
<reference evidence="3" key="2">
    <citation type="submission" date="2025-08" db="UniProtKB">
        <authorList>
            <consortium name="Ensembl"/>
        </authorList>
    </citation>
    <scope>IDENTIFICATION</scope>
</reference>